<keyword evidence="8" id="KW-1185">Reference proteome</keyword>
<feature type="compositionally biased region" description="Polar residues" evidence="4">
    <location>
        <begin position="439"/>
        <end position="450"/>
    </location>
</feature>
<keyword evidence="5" id="KW-0472">Membrane</keyword>
<evidence type="ECO:0000313" key="7">
    <source>
        <dbReference type="EMBL" id="AHG65974.1"/>
    </source>
</evidence>
<evidence type="ECO:0000256" key="2">
    <source>
        <dbReference type="ARBA" id="ARBA00008156"/>
    </source>
</evidence>
<accession>W0PG18</accession>
<dbReference type="CDD" id="cd10280">
    <property type="entry name" value="PQQ_mGDH"/>
    <property type="match status" value="1"/>
</dbReference>
<dbReference type="NCBIfam" id="TIGR03074">
    <property type="entry name" value="PQQ_membr_DH"/>
    <property type="match status" value="1"/>
</dbReference>
<comment type="cofactor">
    <cofactor evidence="1">
        <name>pyrroloquinoline quinone</name>
        <dbReference type="ChEBI" id="CHEBI:58442"/>
    </cofactor>
</comment>
<dbReference type="GO" id="GO:0008876">
    <property type="term" value="F:quinoprotein glucose dehydrogenase activity"/>
    <property type="evidence" value="ECO:0007669"/>
    <property type="project" value="UniProtKB-EC"/>
</dbReference>
<protein>
    <submittedName>
        <fullName evidence="7">Quinoprotein glucose dehydrogenase</fullName>
        <ecNumber evidence="7">1.1.5.2</ecNumber>
    </submittedName>
</protein>
<reference evidence="7 8" key="1">
    <citation type="journal article" date="2014" name="Microbiology">
        <title>Unravelling the complete genome sequence of Advenella mimigardefordensis strain DPN7T and novel insights in the catabolism of the xenobiotic polythioester precursor 3,3'-dithiodipropionate.</title>
        <authorList>
            <person name="Wubbeler J.H."/>
            <person name="Hiessl S."/>
            <person name="Schuldes J."/>
            <person name="Thurmer A."/>
            <person name="Daniel R."/>
            <person name="Steinbuchel A."/>
        </authorList>
    </citation>
    <scope>NUCLEOTIDE SEQUENCE [LARGE SCALE GENOMIC DNA]</scope>
    <source>
        <strain evidence="8">DSM 17166 / LMG 22922 / DPN7</strain>
    </source>
</reference>
<feature type="transmembrane region" description="Helical" evidence="5">
    <location>
        <begin position="12"/>
        <end position="33"/>
    </location>
</feature>
<dbReference type="GO" id="GO:0048038">
    <property type="term" value="F:quinone binding"/>
    <property type="evidence" value="ECO:0007669"/>
    <property type="project" value="InterPro"/>
</dbReference>
<dbReference type="InterPro" id="IPR002372">
    <property type="entry name" value="PQQ_rpt_dom"/>
</dbReference>
<dbReference type="Gene3D" id="2.140.10.10">
    <property type="entry name" value="Quinoprotein alcohol dehydrogenase-like superfamily"/>
    <property type="match status" value="2"/>
</dbReference>
<evidence type="ECO:0000256" key="1">
    <source>
        <dbReference type="ARBA" id="ARBA00001931"/>
    </source>
</evidence>
<dbReference type="InterPro" id="IPR011047">
    <property type="entry name" value="Quinoprotein_ADH-like_sf"/>
</dbReference>
<dbReference type="PANTHER" id="PTHR32303:SF4">
    <property type="entry name" value="QUINOPROTEIN GLUCOSE DEHYDROGENASE"/>
    <property type="match status" value="1"/>
</dbReference>
<proteinExistence type="inferred from homology"/>
<sequence length="832" mass="89334">MYSQPSEQIMNAIAALLTLLSGLVLAAGGGWLLSLGGSIYYVSAGIVLLITAFLLFNRRPFALVLYAAFLIGTAVWAFFESGYDWWPLAARLGFFLILGIILLLPGVAHPKRSRLESDRRMASNETTNAKAVLAVITIVIAIGTLGSIANPTHELEGQLPDAVVSAEPDMGNNATTGDNDWHAYGRTGYGQRYSPLSQITPENVSKLKLAWSYQTGDVKGEGDTNEFTYQATPIKIGNTLYLCTPHNWAIALDADTGEKKWEYKADVVADGQRQHQTCRGLSYWAGDAAATGAAASTASETATATADNGQADAASATPAPAAASTGSGAACSSRLFLPTATAKLIALDPQTGEVCKDFADNGQLDLTHNMPFKQHGYYYSTSPPVVANGKIVVAGAVNDNYDINSPSGVIRAYDVRSGKLLWNWDSGNPDDTAPFDPNNPDQKYTVSSPNSWSVGSVDEKLGLVYFPMGNRTPDQLGRYRNEHEEKYATSVVALDLNNGQAKWVHQFIHHDLWDMDTPAQPTLMDISTASGVVPSLVVPTKQGDIYVLDRRTGDAVLPVREVKAPQGTIEGEHSAPTQPESALNFKPDPLTEGKMWGGTPFDQLWCRIQFKTLRYEGQYTPPSLQGTIVYPGNFGVFNWGGIAVDPKRQVMFGMPLQLAFVSQLVPKEALGKDVQMNVGEQGVNSNEGAPYAVNMHPFLSPLGVPCQQPPWGSVAGVDLRTGKTAWKHKNGTIHDLSPLPLPITMGVPGIGGPMITGSGVVFMGAAVDDYLRAYDLTTGKVLWDARLPAGGQATPMTYLNSKNEQMVVLVVGGHGSIGTKLGDYVMAYKLAQ</sequence>
<evidence type="ECO:0000256" key="5">
    <source>
        <dbReference type="SAM" id="Phobius"/>
    </source>
</evidence>
<dbReference type="Pfam" id="PF01011">
    <property type="entry name" value="PQQ"/>
    <property type="match status" value="1"/>
</dbReference>
<dbReference type="SUPFAM" id="SSF50998">
    <property type="entry name" value="Quinoprotein alcohol dehydrogenase-like"/>
    <property type="match status" value="1"/>
</dbReference>
<gene>
    <name evidence="7" type="ORF">MIM_c39230</name>
</gene>
<evidence type="ECO:0000313" key="8">
    <source>
        <dbReference type="Proteomes" id="UP000019095"/>
    </source>
</evidence>
<feature type="domain" description="Pyrrolo-quinoline quinone repeat" evidence="6">
    <location>
        <begin position="181"/>
        <end position="807"/>
    </location>
</feature>
<comment type="similarity">
    <text evidence="2">Belongs to the bacterial PQQ dehydrogenase family.</text>
</comment>
<dbReference type="GO" id="GO:0016020">
    <property type="term" value="C:membrane"/>
    <property type="evidence" value="ECO:0007669"/>
    <property type="project" value="InterPro"/>
</dbReference>
<feature type="transmembrane region" description="Helical" evidence="5">
    <location>
        <begin position="85"/>
        <end position="108"/>
    </location>
</feature>
<dbReference type="STRING" id="1247726.MIM_c39230"/>
<evidence type="ECO:0000256" key="4">
    <source>
        <dbReference type="SAM" id="MobiDB-lite"/>
    </source>
</evidence>
<feature type="transmembrane region" description="Helical" evidence="5">
    <location>
        <begin position="39"/>
        <end position="56"/>
    </location>
</feature>
<keyword evidence="5" id="KW-0812">Transmembrane</keyword>
<feature type="transmembrane region" description="Helical" evidence="5">
    <location>
        <begin position="129"/>
        <end position="149"/>
    </location>
</feature>
<dbReference type="InterPro" id="IPR018391">
    <property type="entry name" value="PQQ_b-propeller_rpt"/>
</dbReference>
<dbReference type="InterPro" id="IPR017511">
    <property type="entry name" value="PQQ_mDH"/>
</dbReference>
<dbReference type="AlphaFoldDB" id="W0PG18"/>
<evidence type="ECO:0000256" key="3">
    <source>
        <dbReference type="ARBA" id="ARBA00023002"/>
    </source>
</evidence>
<evidence type="ECO:0000259" key="6">
    <source>
        <dbReference type="Pfam" id="PF01011"/>
    </source>
</evidence>
<keyword evidence="3 7" id="KW-0560">Oxidoreductase</keyword>
<dbReference type="eggNOG" id="COG4993">
    <property type="taxonomic scope" value="Bacteria"/>
</dbReference>
<dbReference type="PATRIC" id="fig|1247726.3.peg.4328"/>
<feature type="region of interest" description="Disordered" evidence="4">
    <location>
        <begin position="431"/>
        <end position="450"/>
    </location>
</feature>
<dbReference type="KEGG" id="amim:MIM_c39230"/>
<feature type="transmembrane region" description="Helical" evidence="5">
    <location>
        <begin position="63"/>
        <end position="79"/>
    </location>
</feature>
<dbReference type="SMART" id="SM00564">
    <property type="entry name" value="PQQ"/>
    <property type="match status" value="5"/>
</dbReference>
<dbReference type="HOGENOM" id="CLU_018478_1_0_4"/>
<dbReference type="EC" id="1.1.5.2" evidence="7"/>
<organism evidence="7 8">
    <name type="scientific">Advenella mimigardefordensis (strain DSM 17166 / LMG 22922 / DPN7)</name>
    <dbReference type="NCBI Taxonomy" id="1247726"/>
    <lineage>
        <taxon>Bacteria</taxon>
        <taxon>Pseudomonadati</taxon>
        <taxon>Pseudomonadota</taxon>
        <taxon>Betaproteobacteria</taxon>
        <taxon>Burkholderiales</taxon>
        <taxon>Alcaligenaceae</taxon>
    </lineage>
</organism>
<dbReference type="PANTHER" id="PTHR32303">
    <property type="entry name" value="QUINOPROTEIN ALCOHOL DEHYDROGENASE (CYTOCHROME C)"/>
    <property type="match status" value="1"/>
</dbReference>
<keyword evidence="5" id="KW-1133">Transmembrane helix</keyword>
<dbReference type="Proteomes" id="UP000019095">
    <property type="component" value="Chromosome"/>
</dbReference>
<dbReference type="EMBL" id="CP003915">
    <property type="protein sequence ID" value="AHG65974.1"/>
    <property type="molecule type" value="Genomic_DNA"/>
</dbReference>
<name>W0PG18_ADVMD</name>